<dbReference type="NCBIfam" id="TIGR00360">
    <property type="entry name" value="ComEC_N-term"/>
    <property type="match status" value="1"/>
</dbReference>
<feature type="transmembrane region" description="Helical" evidence="7">
    <location>
        <begin position="88"/>
        <end position="106"/>
    </location>
</feature>
<dbReference type="RefSeq" id="WP_172192574.1">
    <property type="nucleotide sequence ID" value="NZ_CAWPPK010000085.1"/>
</dbReference>
<dbReference type="PANTHER" id="PTHR30619:SF1">
    <property type="entry name" value="RECOMBINATION PROTEIN 2"/>
    <property type="match status" value="1"/>
</dbReference>
<evidence type="ECO:0000256" key="4">
    <source>
        <dbReference type="ARBA" id="ARBA00022989"/>
    </source>
</evidence>
<sequence>MNQATGVIFCLAYILGLISTAVPWGRYGILALGIAVAIALPKLLRKFTKNSVKVTKKRRSRQKENALEEPLEAREELSLLEMLPRAKWVWAVAGLVAFLASVYFAVRSPQPAIDDISKLIPAGGNTQEVAVTVRGRVASTPRLTRSGRSQFWLETDLVSEINGGEGGAVVNRPVSGQLYVTVPLLQATGLYADNTIAVVGSLYKPQPPSNPGAFNFQAYLAREGAFAGLKGRQIDWTRENAIADVNRVNGQADAFWEPSGMRPSKIQAMRQRIVRSQLSQLNVPEGPLIGAIALGKQAVDLPYNIRDYFVQAGLAHAIAASGTQVSMVLALVLALTRRFSKQLQFCFGVGALFLLVGLTGFEPSVCRAALMGFGTLFALVLSRQVKPLGLLLIAATILLLVNPLWIWDLGFQLSFLATLGLIVTTPPLMAKLDWMPPAIASIIVVPIAASIWVLPLLLYVFSVVSPYSILVNIIAAPLLWILSIGGMVSALAGLIFPPAGSVLAQLLDYPAKGLIAIAQYFSQLPGNSVAVGQVSVFQLIALYSLICWVWVGGSSATNSVTDVTDRRRKEEKRRKPEAVRGKNQEKGKGKKGKSRVIALPIFSAAWILPLAVVAGISIIVLPAWHVQASLFQVTLLATSGDPVLVIQDRGKVALINSGDENTVRFTVLPFLQQQGVNSVNFAIATHGHLGLSGGWGKLLERLPIKTFYDNTATKQIHRGNNQEFMTAVQSHQGVYFPLETNSTVDLGSTRLQFVNAEIPVVEFLVGNRTWLLVGEMTPEAQKKLAATGTLKPAQVLWWSGKTLTAELLSAVGPQVAIASANEIDPETVAQLRQNKTQIFWTGRDGALQWTPAAGFKTTLESEENQTSFL</sequence>
<dbReference type="Proteomes" id="UP000702425">
    <property type="component" value="Unassembled WGS sequence"/>
</dbReference>
<evidence type="ECO:0000256" key="5">
    <source>
        <dbReference type="ARBA" id="ARBA00023136"/>
    </source>
</evidence>
<evidence type="ECO:0000259" key="8">
    <source>
        <dbReference type="Pfam" id="PF03772"/>
    </source>
</evidence>
<comment type="subcellular location">
    <subcellularLocation>
        <location evidence="1">Cell membrane</location>
        <topology evidence="1">Multi-pass membrane protein</topology>
    </subcellularLocation>
</comment>
<feature type="transmembrane region" description="Helical" evidence="7">
    <location>
        <begin position="26"/>
        <end position="44"/>
    </location>
</feature>
<keyword evidence="11" id="KW-1185">Reference proteome</keyword>
<dbReference type="Pfam" id="PF13567">
    <property type="entry name" value="DUF4131"/>
    <property type="match status" value="1"/>
</dbReference>
<keyword evidence="3 7" id="KW-0812">Transmembrane</keyword>
<feature type="transmembrane region" description="Helical" evidence="7">
    <location>
        <begin position="596"/>
        <end position="624"/>
    </location>
</feature>
<dbReference type="Gene3D" id="3.60.15.10">
    <property type="entry name" value="Ribonuclease Z/Hydroxyacylglutathione hydrolase-like"/>
    <property type="match status" value="1"/>
</dbReference>
<feature type="region of interest" description="Disordered" evidence="6">
    <location>
        <begin position="559"/>
        <end position="591"/>
    </location>
</feature>
<feature type="transmembrane region" description="Helical" evidence="7">
    <location>
        <begin position="388"/>
        <end position="407"/>
    </location>
</feature>
<evidence type="ECO:0000256" key="3">
    <source>
        <dbReference type="ARBA" id="ARBA00022692"/>
    </source>
</evidence>
<feature type="transmembrane region" description="Helical" evidence="7">
    <location>
        <begin position="530"/>
        <end position="551"/>
    </location>
</feature>
<dbReference type="EMBL" id="SRRZ01000175">
    <property type="protein sequence ID" value="NQE38061.1"/>
    <property type="molecule type" value="Genomic_DNA"/>
</dbReference>
<accession>A0ABX2D666</accession>
<feature type="transmembrane region" description="Helical" evidence="7">
    <location>
        <begin position="314"/>
        <end position="335"/>
    </location>
</feature>
<feature type="transmembrane region" description="Helical" evidence="7">
    <location>
        <begin position="365"/>
        <end position="381"/>
    </location>
</feature>
<evidence type="ECO:0000256" key="7">
    <source>
        <dbReference type="SAM" id="Phobius"/>
    </source>
</evidence>
<dbReference type="Pfam" id="PF03772">
    <property type="entry name" value="Competence"/>
    <property type="match status" value="1"/>
</dbReference>
<keyword evidence="5 7" id="KW-0472">Membrane</keyword>
<dbReference type="InterPro" id="IPR025405">
    <property type="entry name" value="DUF4131"/>
</dbReference>
<comment type="caution">
    <text evidence="10">The sequence shown here is derived from an EMBL/GenBank/DDBJ whole genome shotgun (WGS) entry which is preliminary data.</text>
</comment>
<organism evidence="10 11">
    <name type="scientific">Microcoleus asticus IPMA8</name>
    <dbReference type="NCBI Taxonomy" id="2563858"/>
    <lineage>
        <taxon>Bacteria</taxon>
        <taxon>Bacillati</taxon>
        <taxon>Cyanobacteriota</taxon>
        <taxon>Cyanophyceae</taxon>
        <taxon>Oscillatoriophycideae</taxon>
        <taxon>Oscillatoriales</taxon>
        <taxon>Microcoleaceae</taxon>
        <taxon>Microcoleus</taxon>
        <taxon>Microcoleus asticus</taxon>
    </lineage>
</organism>
<dbReference type="PANTHER" id="PTHR30619">
    <property type="entry name" value="DNA INTERNALIZATION/COMPETENCE PROTEIN COMEC/REC2"/>
    <property type="match status" value="1"/>
</dbReference>
<feature type="transmembrane region" description="Helical" evidence="7">
    <location>
        <begin position="473"/>
        <end position="496"/>
    </location>
</feature>
<protein>
    <submittedName>
        <fullName evidence="10">ComE operon protein 3</fullName>
    </submittedName>
</protein>
<keyword evidence="2" id="KW-1003">Cell membrane</keyword>
<name>A0ABX2D666_9CYAN</name>
<gene>
    <name evidence="10" type="primary">comEC</name>
    <name evidence="10" type="ORF">E5S67_05843</name>
</gene>
<proteinExistence type="predicted"/>
<dbReference type="InterPro" id="IPR004477">
    <property type="entry name" value="ComEC_N"/>
</dbReference>
<feature type="compositionally biased region" description="Basic and acidic residues" evidence="6">
    <location>
        <begin position="563"/>
        <end position="587"/>
    </location>
</feature>
<keyword evidence="4 7" id="KW-1133">Transmembrane helix</keyword>
<evidence type="ECO:0000313" key="10">
    <source>
        <dbReference type="EMBL" id="NQE38061.1"/>
    </source>
</evidence>
<feature type="domain" description="ComEC/Rec2-related protein" evidence="8">
    <location>
        <begin position="300"/>
        <end position="551"/>
    </location>
</feature>
<feature type="transmembrane region" description="Helical" evidence="7">
    <location>
        <begin position="342"/>
        <end position="359"/>
    </location>
</feature>
<dbReference type="InterPro" id="IPR052159">
    <property type="entry name" value="Competence_DNA_uptake"/>
</dbReference>
<evidence type="ECO:0000256" key="2">
    <source>
        <dbReference type="ARBA" id="ARBA00022475"/>
    </source>
</evidence>
<dbReference type="SUPFAM" id="SSF56281">
    <property type="entry name" value="Metallo-hydrolase/oxidoreductase"/>
    <property type="match status" value="1"/>
</dbReference>
<evidence type="ECO:0000256" key="1">
    <source>
        <dbReference type="ARBA" id="ARBA00004651"/>
    </source>
</evidence>
<evidence type="ECO:0000256" key="6">
    <source>
        <dbReference type="SAM" id="MobiDB-lite"/>
    </source>
</evidence>
<feature type="domain" description="DUF4131" evidence="9">
    <location>
        <begin position="84"/>
        <end position="236"/>
    </location>
</feature>
<feature type="transmembrane region" description="Helical" evidence="7">
    <location>
        <begin position="438"/>
        <end position="461"/>
    </location>
</feature>
<evidence type="ECO:0000313" key="11">
    <source>
        <dbReference type="Proteomes" id="UP000702425"/>
    </source>
</evidence>
<dbReference type="InterPro" id="IPR036866">
    <property type="entry name" value="RibonucZ/Hydroxyglut_hydro"/>
</dbReference>
<evidence type="ECO:0000259" key="9">
    <source>
        <dbReference type="Pfam" id="PF13567"/>
    </source>
</evidence>
<reference evidence="10 11" key="1">
    <citation type="journal article" date="2020" name="Sci. Rep.">
        <title>A novel cyanobacterial geosmin producer, revising GeoA distribution and dispersion patterns in Bacteria.</title>
        <authorList>
            <person name="Churro C."/>
            <person name="Semedo-Aguiar A.P."/>
            <person name="Silva A.D."/>
            <person name="Pereira-Leal J.B."/>
            <person name="Leite R.B."/>
        </authorList>
    </citation>
    <scope>NUCLEOTIDE SEQUENCE [LARGE SCALE GENOMIC DNA]</scope>
    <source>
        <strain evidence="10 11">IPMA8</strain>
    </source>
</reference>